<dbReference type="AlphaFoldDB" id="A0A1U9ZZE6"/>
<dbReference type="RefSeq" id="WP_080039476.1">
    <property type="nucleotide sequence ID" value="NZ_CP017717.1"/>
</dbReference>
<name>A0A1U9ZZE6_9ACTN</name>
<protein>
    <submittedName>
        <fullName evidence="2">Uncharacterized protein</fullName>
    </submittedName>
</protein>
<keyword evidence="3" id="KW-1185">Reference proteome</keyword>
<reference evidence="3" key="1">
    <citation type="journal article" date="2017" name="Med. Chem. Commun.">
        <title>Nonomuraea sp. ATCC 55076 harbours the largest actinomycete chromosome to date and the kistamicin biosynthetic gene cluster.</title>
        <authorList>
            <person name="Nazari B."/>
            <person name="Forneris C.C."/>
            <person name="Gibson M.I."/>
            <person name="Moon K."/>
            <person name="Schramma K.R."/>
            <person name="Seyedsayamdost M.R."/>
        </authorList>
    </citation>
    <scope>NUCLEOTIDE SEQUENCE [LARGE SCALE GENOMIC DNA]</scope>
    <source>
        <strain evidence="3">ATCC 55076</strain>
    </source>
</reference>
<gene>
    <name evidence="2" type="ORF">BKM31_19150</name>
</gene>
<dbReference type="EMBL" id="CP017717">
    <property type="protein sequence ID" value="AQZ63299.1"/>
    <property type="molecule type" value="Genomic_DNA"/>
</dbReference>
<evidence type="ECO:0000313" key="2">
    <source>
        <dbReference type="EMBL" id="AQZ63299.1"/>
    </source>
</evidence>
<proteinExistence type="predicted"/>
<evidence type="ECO:0000256" key="1">
    <source>
        <dbReference type="SAM" id="MobiDB-lite"/>
    </source>
</evidence>
<accession>A0A1U9ZZE6</accession>
<dbReference type="KEGG" id="noa:BKM31_19150"/>
<dbReference type="Proteomes" id="UP000190797">
    <property type="component" value="Chromosome"/>
</dbReference>
<organism evidence="2 3">
    <name type="scientific">[Actinomadura] parvosata subsp. kistnae</name>
    <dbReference type="NCBI Taxonomy" id="1909395"/>
    <lineage>
        <taxon>Bacteria</taxon>
        <taxon>Bacillati</taxon>
        <taxon>Actinomycetota</taxon>
        <taxon>Actinomycetes</taxon>
        <taxon>Streptosporangiales</taxon>
        <taxon>Streptosporangiaceae</taxon>
        <taxon>Nonomuraea</taxon>
    </lineage>
</organism>
<feature type="compositionally biased region" description="Basic and acidic residues" evidence="1">
    <location>
        <begin position="148"/>
        <end position="164"/>
    </location>
</feature>
<evidence type="ECO:0000313" key="3">
    <source>
        <dbReference type="Proteomes" id="UP000190797"/>
    </source>
</evidence>
<sequence>MRPTPPTPPADIARETGYNHETIRLRRWIEEFVGTLRSRRDLAAGIADFGGAAGDAMARIYDDHAQTLSDLLENRAGDLVDQLATTLAQREDRAACSPAVSARCYRVYLSGIATLLLAGEIRLRLRGARRRPALASGRHHLRQPPRPGDPRTPARREPMDTQPR</sequence>
<feature type="compositionally biased region" description="Basic residues" evidence="1">
    <location>
        <begin position="132"/>
        <end position="143"/>
    </location>
</feature>
<feature type="region of interest" description="Disordered" evidence="1">
    <location>
        <begin position="132"/>
        <end position="164"/>
    </location>
</feature>